<organism evidence="11 12">
    <name type="scientific">Lactobacillus equicursoris</name>
    <dbReference type="NCBI Taxonomy" id="420645"/>
    <lineage>
        <taxon>Bacteria</taxon>
        <taxon>Bacillati</taxon>
        <taxon>Bacillota</taxon>
        <taxon>Bacilli</taxon>
        <taxon>Lactobacillales</taxon>
        <taxon>Lactobacillaceae</taxon>
        <taxon>Lactobacillus</taxon>
    </lineage>
</organism>
<dbReference type="EC" id="3.5.1.24" evidence="5"/>
<evidence type="ECO:0000256" key="1">
    <source>
        <dbReference type="ARBA" id="ARBA00004860"/>
    </source>
</evidence>
<dbReference type="EMBL" id="VUMW01000028">
    <property type="protein sequence ID" value="MST80415.1"/>
    <property type="molecule type" value="Genomic_DNA"/>
</dbReference>
<dbReference type="Proteomes" id="UP000452141">
    <property type="component" value="Unassembled WGS sequence"/>
</dbReference>
<comment type="catalytic activity">
    <reaction evidence="8">
        <text>cholate + taurine = taurocholate + H2O</text>
        <dbReference type="Rhea" id="RHEA:47108"/>
        <dbReference type="ChEBI" id="CHEBI:15377"/>
        <dbReference type="ChEBI" id="CHEBI:29747"/>
        <dbReference type="ChEBI" id="CHEBI:36257"/>
        <dbReference type="ChEBI" id="CHEBI:507393"/>
    </reaction>
    <physiologicalReaction direction="right-to-left" evidence="8">
        <dbReference type="Rhea" id="RHEA:47110"/>
    </physiologicalReaction>
</comment>
<dbReference type="InterPro" id="IPR029055">
    <property type="entry name" value="Ntn_hydrolases_N"/>
</dbReference>
<name>A0A844FQB6_9LACO</name>
<comment type="similarity">
    <text evidence="2">Belongs to the peptidase C59 family.</text>
</comment>
<dbReference type="GO" id="GO:0045302">
    <property type="term" value="F:choloylglycine hydrolase activity"/>
    <property type="evidence" value="ECO:0007669"/>
    <property type="project" value="UniProtKB-EC"/>
</dbReference>
<dbReference type="AlphaFoldDB" id="A0A844FQB6"/>
<protein>
    <recommendedName>
        <fullName evidence="5">choloylglycine hydrolase</fullName>
        <ecNumber evidence="5">3.5.1.24</ecNumber>
    </recommendedName>
    <alternativeName>
        <fullName evidence="6">Bile salt hydrolase</fullName>
    </alternativeName>
    <alternativeName>
        <fullName evidence="7">Choloylglycine hydrolase</fullName>
    </alternativeName>
</protein>
<evidence type="ECO:0000256" key="9">
    <source>
        <dbReference type="ARBA" id="ARBA00048897"/>
    </source>
</evidence>
<evidence type="ECO:0000256" key="5">
    <source>
        <dbReference type="ARBA" id="ARBA00044769"/>
    </source>
</evidence>
<accession>A0A844FQB6</accession>
<dbReference type="InterPro" id="IPR052193">
    <property type="entry name" value="Peptidase_C59"/>
</dbReference>
<comment type="caution">
    <text evidence="11">The sequence shown here is derived from an EMBL/GenBank/DDBJ whole genome shotgun (WGS) entry which is preliminary data.</text>
</comment>
<comment type="catalytic activity">
    <reaction evidence="9">
        <text>taurodeoxycholate + H2O = deoxycholate + taurine</text>
        <dbReference type="Rhea" id="RHEA:47556"/>
        <dbReference type="ChEBI" id="CHEBI:15377"/>
        <dbReference type="ChEBI" id="CHEBI:23614"/>
        <dbReference type="ChEBI" id="CHEBI:36261"/>
        <dbReference type="ChEBI" id="CHEBI:507393"/>
    </reaction>
    <physiologicalReaction direction="left-to-right" evidence="9">
        <dbReference type="Rhea" id="RHEA:47557"/>
    </physiologicalReaction>
</comment>
<keyword evidence="3 11" id="KW-0378">Hydrolase</keyword>
<reference evidence="11 12" key="1">
    <citation type="submission" date="2019-08" db="EMBL/GenBank/DDBJ databases">
        <title>In-depth cultivation of the pig gut microbiome towards novel bacterial diversity and tailored functional studies.</title>
        <authorList>
            <person name="Wylensek D."/>
            <person name="Hitch T.C.A."/>
            <person name="Clavel T."/>
        </authorList>
    </citation>
    <scope>NUCLEOTIDE SEQUENCE [LARGE SCALE GENOMIC DNA]</scope>
    <source>
        <strain evidence="11 12">WCA-470BD-2E</strain>
    </source>
</reference>
<proteinExistence type="inferred from homology"/>
<evidence type="ECO:0000256" key="7">
    <source>
        <dbReference type="ARBA" id="ARBA00044806"/>
    </source>
</evidence>
<dbReference type="GO" id="GO:0006629">
    <property type="term" value="P:lipid metabolic process"/>
    <property type="evidence" value="ECO:0007669"/>
    <property type="project" value="UniProtKB-KW"/>
</dbReference>
<evidence type="ECO:0000313" key="12">
    <source>
        <dbReference type="Proteomes" id="UP000452141"/>
    </source>
</evidence>
<dbReference type="PANTHER" id="PTHR35527:SF2">
    <property type="entry name" value="HYDROLASE"/>
    <property type="match status" value="1"/>
</dbReference>
<keyword evidence="4" id="KW-0443">Lipid metabolism</keyword>
<sequence length="324" mass="36587">MCTAITYHTADHYFGRNLDLDFSYNETVTVTPRNYVFPMRKVNDLSSHYAIIGMATVAGNYPLYYDAVNEKGLAMAGLNFEGNAYYFDDQEGKKNITSFELIPYILGTCQDLAEAKKELSEISISNEAFSKDFPLSTLHWMIADKTGAIVVESMKDGLHVYDNPVGVMTNNPPFPIMKFALNDYFALSAHHKEHTFGPGVELDEYSRGMGGLGLPGDLSSKSRFIRCVFTKFNSQGESDEVSSVNQFLKILYSVEQVKGLCEVTPGKYEYTIYSSCMNQEKGIYYYTTYENSDIHAIDMHKTDLDSSELSVYPLQRQLQIHLDN</sequence>
<dbReference type="Pfam" id="PF02275">
    <property type="entry name" value="CBAH"/>
    <property type="match status" value="1"/>
</dbReference>
<dbReference type="Gene3D" id="3.60.60.10">
    <property type="entry name" value="Penicillin V Acylase, Chain A"/>
    <property type="match status" value="1"/>
</dbReference>
<feature type="domain" description="Choloylglycine hydrolase/NAAA C-terminal" evidence="10">
    <location>
        <begin position="2"/>
        <end position="312"/>
    </location>
</feature>
<dbReference type="NCBIfam" id="NF038245">
    <property type="entry name" value="bile_salt_hydro"/>
    <property type="match status" value="1"/>
</dbReference>
<dbReference type="RefSeq" id="WP_154487257.1">
    <property type="nucleotide sequence ID" value="NZ_VUMW01000028.1"/>
</dbReference>
<evidence type="ECO:0000256" key="6">
    <source>
        <dbReference type="ARBA" id="ARBA00044804"/>
    </source>
</evidence>
<dbReference type="InterPro" id="IPR047711">
    <property type="entry name" value="CBAH"/>
</dbReference>
<evidence type="ECO:0000256" key="8">
    <source>
        <dbReference type="ARBA" id="ARBA00047285"/>
    </source>
</evidence>
<dbReference type="PANTHER" id="PTHR35527">
    <property type="entry name" value="CHOLOYLGLYCINE HYDROLASE"/>
    <property type="match status" value="1"/>
</dbReference>
<gene>
    <name evidence="11" type="ORF">FYJ61_08155</name>
</gene>
<evidence type="ECO:0000313" key="11">
    <source>
        <dbReference type="EMBL" id="MST80415.1"/>
    </source>
</evidence>
<evidence type="ECO:0000256" key="2">
    <source>
        <dbReference type="ARBA" id="ARBA00006625"/>
    </source>
</evidence>
<dbReference type="InterPro" id="IPR029132">
    <property type="entry name" value="CBAH/NAAA_C"/>
</dbReference>
<evidence type="ECO:0000256" key="4">
    <source>
        <dbReference type="ARBA" id="ARBA00023098"/>
    </source>
</evidence>
<evidence type="ECO:0000259" key="10">
    <source>
        <dbReference type="Pfam" id="PF02275"/>
    </source>
</evidence>
<dbReference type="SUPFAM" id="SSF56235">
    <property type="entry name" value="N-terminal nucleophile aminohydrolases (Ntn hydrolases)"/>
    <property type="match status" value="1"/>
</dbReference>
<dbReference type="CDD" id="cd00542">
    <property type="entry name" value="Ntn_PVA"/>
    <property type="match status" value="1"/>
</dbReference>
<evidence type="ECO:0000256" key="3">
    <source>
        <dbReference type="ARBA" id="ARBA00022801"/>
    </source>
</evidence>
<comment type="pathway">
    <text evidence="1">Lipid metabolism; bile acid biosynthesis.</text>
</comment>